<reference evidence="15 16" key="1">
    <citation type="journal article" date="2018" name="Cell">
        <title>The Chara Genome: Secondary Complexity and Implications for Plant Terrestrialization.</title>
        <authorList>
            <person name="Nishiyama T."/>
            <person name="Sakayama H."/>
            <person name="Vries J.D."/>
            <person name="Buschmann H."/>
            <person name="Saint-Marcoux D."/>
            <person name="Ullrich K.K."/>
            <person name="Haas F.B."/>
            <person name="Vanderstraeten L."/>
            <person name="Becker D."/>
            <person name="Lang D."/>
            <person name="Vosolsobe S."/>
            <person name="Rombauts S."/>
            <person name="Wilhelmsson P.K.I."/>
            <person name="Janitza P."/>
            <person name="Kern R."/>
            <person name="Heyl A."/>
            <person name="Rumpler F."/>
            <person name="Villalobos L.I.A.C."/>
            <person name="Clay J.M."/>
            <person name="Skokan R."/>
            <person name="Toyoda A."/>
            <person name="Suzuki Y."/>
            <person name="Kagoshima H."/>
            <person name="Schijlen E."/>
            <person name="Tajeshwar N."/>
            <person name="Catarino B."/>
            <person name="Hetherington A.J."/>
            <person name="Saltykova A."/>
            <person name="Bonnot C."/>
            <person name="Breuninger H."/>
            <person name="Symeonidi A."/>
            <person name="Radhakrishnan G.V."/>
            <person name="Van Nieuwerburgh F."/>
            <person name="Deforce D."/>
            <person name="Chang C."/>
            <person name="Karol K.G."/>
            <person name="Hedrich R."/>
            <person name="Ulvskov P."/>
            <person name="Glockner G."/>
            <person name="Delwiche C.F."/>
            <person name="Petrasek J."/>
            <person name="Van de Peer Y."/>
            <person name="Friml J."/>
            <person name="Beilby M."/>
            <person name="Dolan L."/>
            <person name="Kohara Y."/>
            <person name="Sugano S."/>
            <person name="Fujiyama A."/>
            <person name="Delaux P.-M."/>
            <person name="Quint M."/>
            <person name="TheiBen G."/>
            <person name="Hagemann M."/>
            <person name="Harholt J."/>
            <person name="Dunand C."/>
            <person name="Zachgo S."/>
            <person name="Langdale J."/>
            <person name="Maumus F."/>
            <person name="Straeten D.V.D."/>
            <person name="Gould S.B."/>
            <person name="Rensing S.A."/>
        </authorList>
    </citation>
    <scope>NUCLEOTIDE SEQUENCE [LARGE SCALE GENOMIC DNA]</scope>
    <source>
        <strain evidence="15 16">S276</strain>
    </source>
</reference>
<evidence type="ECO:0000256" key="11">
    <source>
        <dbReference type="SAM" id="MobiDB-lite"/>
    </source>
</evidence>
<dbReference type="OrthoDB" id="6500128at2759"/>
<feature type="transmembrane region" description="Helical" evidence="12">
    <location>
        <begin position="604"/>
        <end position="632"/>
    </location>
</feature>
<dbReference type="GO" id="GO:0010328">
    <property type="term" value="F:auxin influx transmembrane transporter activity"/>
    <property type="evidence" value="ECO:0007669"/>
    <property type="project" value="UniProtKB-ARBA"/>
</dbReference>
<dbReference type="STRING" id="69332.A0A388K1L8"/>
<dbReference type="GO" id="GO:0005886">
    <property type="term" value="C:plasma membrane"/>
    <property type="evidence" value="ECO:0007669"/>
    <property type="project" value="UniProtKB-SubCell"/>
</dbReference>
<evidence type="ECO:0000313" key="16">
    <source>
        <dbReference type="Proteomes" id="UP000265515"/>
    </source>
</evidence>
<dbReference type="CDD" id="cd18578">
    <property type="entry name" value="ABC_6TM_Pgp_ABCB1_D2_like"/>
    <property type="match status" value="1"/>
</dbReference>
<comment type="subcellular location">
    <subcellularLocation>
        <location evidence="1">Cell membrane</location>
        <topology evidence="1">Multi-pass membrane protein</topology>
    </subcellularLocation>
</comment>
<keyword evidence="3" id="KW-0813">Transport</keyword>
<feature type="transmembrane region" description="Helical" evidence="12">
    <location>
        <begin position="61"/>
        <end position="87"/>
    </location>
</feature>
<organism evidence="15 16">
    <name type="scientific">Chara braunii</name>
    <name type="common">Braun's stonewort</name>
    <dbReference type="NCBI Taxonomy" id="69332"/>
    <lineage>
        <taxon>Eukaryota</taxon>
        <taxon>Viridiplantae</taxon>
        <taxon>Streptophyta</taxon>
        <taxon>Charophyceae</taxon>
        <taxon>Charales</taxon>
        <taxon>Characeae</taxon>
        <taxon>Chara</taxon>
    </lineage>
</organism>
<evidence type="ECO:0000256" key="3">
    <source>
        <dbReference type="ARBA" id="ARBA00022448"/>
    </source>
</evidence>
<evidence type="ECO:0000256" key="2">
    <source>
        <dbReference type="ARBA" id="ARBA00007577"/>
    </source>
</evidence>
<gene>
    <name evidence="15" type="ORF">CBR_g39637</name>
</gene>
<dbReference type="Gene3D" id="1.20.1560.10">
    <property type="entry name" value="ABC transporter type 1, transmembrane domain"/>
    <property type="match status" value="1"/>
</dbReference>
<feature type="transmembrane region" description="Helical" evidence="12">
    <location>
        <begin position="727"/>
        <end position="747"/>
    </location>
</feature>
<feature type="domain" description="ABC transporter" evidence="13">
    <location>
        <begin position="259"/>
        <end position="495"/>
    </location>
</feature>
<evidence type="ECO:0000256" key="1">
    <source>
        <dbReference type="ARBA" id="ARBA00004651"/>
    </source>
</evidence>
<dbReference type="GO" id="GO:0015421">
    <property type="term" value="F:ABC-type oligopeptide transporter activity"/>
    <property type="evidence" value="ECO:0007669"/>
    <property type="project" value="TreeGrafter"/>
</dbReference>
<keyword evidence="4 12" id="KW-0812">Transmembrane</keyword>
<dbReference type="GO" id="GO:0005743">
    <property type="term" value="C:mitochondrial inner membrane"/>
    <property type="evidence" value="ECO:0007669"/>
    <property type="project" value="TreeGrafter"/>
</dbReference>
<dbReference type="PANTHER" id="PTHR43394">
    <property type="entry name" value="ATP-DEPENDENT PERMEASE MDL1, MITOCHONDRIAL"/>
    <property type="match status" value="1"/>
</dbReference>
<dbReference type="SUPFAM" id="SSF52540">
    <property type="entry name" value="P-loop containing nucleoside triphosphate hydrolases"/>
    <property type="match status" value="2"/>
</dbReference>
<dbReference type="SMART" id="SM00382">
    <property type="entry name" value="AAA"/>
    <property type="match status" value="2"/>
</dbReference>
<keyword evidence="9 12" id="KW-0472">Membrane</keyword>
<feature type="region of interest" description="Disordered" evidence="11">
    <location>
        <begin position="530"/>
        <end position="557"/>
    </location>
</feature>
<evidence type="ECO:0000259" key="13">
    <source>
        <dbReference type="PROSITE" id="PS50893"/>
    </source>
</evidence>
<dbReference type="GO" id="GO:0090374">
    <property type="term" value="P:oligopeptide export from mitochondrion"/>
    <property type="evidence" value="ECO:0007669"/>
    <property type="project" value="TreeGrafter"/>
</dbReference>
<keyword evidence="8 12" id="KW-1133">Transmembrane helix</keyword>
<evidence type="ECO:0000256" key="10">
    <source>
        <dbReference type="ARBA" id="ARBA00023180"/>
    </source>
</evidence>
<evidence type="ECO:0000313" key="15">
    <source>
        <dbReference type="EMBL" id="GBG63853.1"/>
    </source>
</evidence>
<dbReference type="EMBL" id="BFEA01000043">
    <property type="protein sequence ID" value="GBG63853.1"/>
    <property type="molecule type" value="Genomic_DNA"/>
</dbReference>
<dbReference type="InterPro" id="IPR039421">
    <property type="entry name" value="Type_1_exporter"/>
</dbReference>
<feature type="domain" description="ABC transporter" evidence="13">
    <location>
        <begin position="929"/>
        <end position="1165"/>
    </location>
</feature>
<evidence type="ECO:0000256" key="5">
    <source>
        <dbReference type="ARBA" id="ARBA00022737"/>
    </source>
</evidence>
<keyword evidence="16" id="KW-1185">Reference proteome</keyword>
<dbReference type="GO" id="GO:0016887">
    <property type="term" value="F:ATP hydrolysis activity"/>
    <property type="evidence" value="ECO:0007669"/>
    <property type="project" value="InterPro"/>
</dbReference>
<comment type="similarity">
    <text evidence="2">Belongs to the ABC transporter superfamily. ABCB family. Multidrug resistance exporter (TC 3.A.1.201) subfamily.</text>
</comment>
<name>A0A388K1L8_CHABU</name>
<dbReference type="GO" id="GO:0005524">
    <property type="term" value="F:ATP binding"/>
    <property type="evidence" value="ECO:0007669"/>
    <property type="project" value="UniProtKB-KW"/>
</dbReference>
<feature type="domain" description="ABC transmembrane type-1" evidence="14">
    <location>
        <begin position="608"/>
        <end position="894"/>
    </location>
</feature>
<evidence type="ECO:0000256" key="12">
    <source>
        <dbReference type="SAM" id="Phobius"/>
    </source>
</evidence>
<dbReference type="SUPFAM" id="SSF90123">
    <property type="entry name" value="ABC transporter transmembrane region"/>
    <property type="match status" value="2"/>
</dbReference>
<evidence type="ECO:0000256" key="8">
    <source>
        <dbReference type="ARBA" id="ARBA00022989"/>
    </source>
</evidence>
<keyword evidence="7" id="KW-0067">ATP-binding</keyword>
<dbReference type="InterPro" id="IPR011527">
    <property type="entry name" value="ABC1_TM_dom"/>
</dbReference>
<keyword evidence="10" id="KW-0325">Glycoprotein</keyword>
<sequence>MFTGERQSARIRKKYLQAILRQDVGYFDVGTSTGEIIERMSGDIILVQEAVGEKFASGIHLYAQCIAGFIVAFIKGWLLTLILMSAFPLLAVSGMLHMKAVQNMSASGQQAYAEAGSQADQTIGGIRTVQAFVAERRCIDLYTSKLQGAYRNGVQQAFANGIGMGMTMCVMFFTYAMCLWVGSRFVADHRHGYDGGNVSTVLFGVIMGGMSLGQASPSINSVAAGKVAAYKMFQVLERKPDIDIEDTSGKVLAEVRGQIELKEVEFTYPSRPDVKIFDGFSLVIPAGNTVALVGESGSGKSTVVSLIERFYDPQRGQVCVDGVDIRSLQLKWWRQQIGLVSQEPVLFATTIAENVAYGKEGASREEIVAACKRANAHEFVKKLPKGYETEVGDLGTQLSGGQKQRVAIARAILRNPRVLLLDEATSALDTRSEKAVQEALDRIMSDRTTVVVAHRLSTVQGADLIAVVQRGKVVEMGRHQDLIAQPAGAYSALVRLQKRHDDEEEHDGSDENGKTAKAVLTSQISLGIDQQDSMNNASGGRASQDFGRPGSGKGGADSWVSGFLSRRKNTQGKDVEKGEAKGDAIEKLPDVPTMRVTKLSHPDWLYSVGGFIGALIMGLVFPAFGIFLSGMLEGFYGESASIRRAGNKWGGLFLGLSVLSFAGLVMQFGLYGVVGERLVRRIRIMTYSAVLRQEIGWFDEPSHSSGEVGARLSTDATLVRAIVNARLAVMVQSVVSLAAGLVIALAYSWQLTLVVLCIVPLLAISGVVQMKFMQGFSGDAKVMFEQASRIASNAVGNIRTVAAFGSEQKVLKLYSEKSVAPENAGKKRAFVSGAGMGFSMFVICAAYALTFWYGSKLVRDKKNSFGDLFTVFFAIVMSAMTASQAQSAAPDVSKVQTAVNSIYAILDRKPKIDAEDASGRELATVAGTVEFEHVRFAYPMRPDVVVLKDFSLQILPGKTAALVGESGSGKSTAISLMERFYDPDAGCVLLDGHDLKTLQLKWLRQQIGLVSQEPVLFAVSIRENILYGKPDASDEEIERAAMAANAHSFITALPGGYDTQCGERGVQLSGGQKQRVAIARAIIKDPKILLLDEATSALDAESERVVQEALDRVMVGRTTVVVAHRLSTVRNADMIAVVKGGEVVEKGTHEELLAVPGGAYGNLVKLSKASN</sequence>
<comment type="caution">
    <text evidence="15">The sequence shown here is derived from an EMBL/GenBank/DDBJ whole genome shotgun (WGS) entry which is preliminary data.</text>
</comment>
<dbReference type="CDD" id="cd18577">
    <property type="entry name" value="ABC_6TM_Pgp_ABCB1_D1_like"/>
    <property type="match status" value="1"/>
</dbReference>
<dbReference type="GO" id="GO:0010329">
    <property type="term" value="F:auxin efflux transmembrane transporter activity"/>
    <property type="evidence" value="ECO:0007669"/>
    <property type="project" value="UniProtKB-ARBA"/>
</dbReference>
<feature type="domain" description="ABC transmembrane type-1" evidence="14">
    <location>
        <begin position="1"/>
        <end position="224"/>
    </location>
</feature>
<feature type="transmembrane region" description="Helical" evidence="12">
    <location>
        <begin position="829"/>
        <end position="853"/>
    </location>
</feature>
<dbReference type="Pfam" id="PF00005">
    <property type="entry name" value="ABC_tran"/>
    <property type="match status" value="2"/>
</dbReference>
<dbReference type="Gene3D" id="3.40.50.300">
    <property type="entry name" value="P-loop containing nucleotide triphosphate hydrolases"/>
    <property type="match status" value="2"/>
</dbReference>
<dbReference type="InterPro" id="IPR036640">
    <property type="entry name" value="ABC1_TM_sf"/>
</dbReference>
<dbReference type="Pfam" id="PF00664">
    <property type="entry name" value="ABC_membrane"/>
    <property type="match status" value="2"/>
</dbReference>
<dbReference type="PROSITE" id="PS50929">
    <property type="entry name" value="ABC_TM1F"/>
    <property type="match status" value="2"/>
</dbReference>
<keyword evidence="5" id="KW-0677">Repeat</keyword>
<dbReference type="InterPro" id="IPR027417">
    <property type="entry name" value="P-loop_NTPase"/>
</dbReference>
<protein>
    <submittedName>
        <fullName evidence="15">Uncharacterized protein</fullName>
    </submittedName>
</protein>
<dbReference type="OMA" id="GYFRLAM"/>
<feature type="transmembrane region" description="Helical" evidence="12">
    <location>
        <begin position="753"/>
        <end position="773"/>
    </location>
</feature>
<proteinExistence type="inferred from homology"/>
<dbReference type="PANTHER" id="PTHR43394:SF18">
    <property type="entry name" value="ABC TRANSPORTER B FAMILY MEMBER 11-LIKE"/>
    <property type="match status" value="1"/>
</dbReference>
<dbReference type="InterPro" id="IPR017871">
    <property type="entry name" value="ABC_transporter-like_CS"/>
</dbReference>
<accession>A0A388K1L8</accession>
<evidence type="ECO:0000256" key="4">
    <source>
        <dbReference type="ARBA" id="ARBA00022692"/>
    </source>
</evidence>
<evidence type="ECO:0000256" key="6">
    <source>
        <dbReference type="ARBA" id="ARBA00022741"/>
    </source>
</evidence>
<feature type="transmembrane region" description="Helical" evidence="12">
    <location>
        <begin position="157"/>
        <end position="181"/>
    </location>
</feature>
<dbReference type="InterPro" id="IPR003593">
    <property type="entry name" value="AAA+_ATPase"/>
</dbReference>
<evidence type="ECO:0000259" key="14">
    <source>
        <dbReference type="PROSITE" id="PS50929"/>
    </source>
</evidence>
<dbReference type="PROSITE" id="PS00211">
    <property type="entry name" value="ABC_TRANSPORTER_1"/>
    <property type="match status" value="2"/>
</dbReference>
<dbReference type="Proteomes" id="UP000265515">
    <property type="component" value="Unassembled WGS sequence"/>
</dbReference>
<dbReference type="CDD" id="cd03249">
    <property type="entry name" value="ABC_MTABC3_MDL1_MDL2"/>
    <property type="match status" value="2"/>
</dbReference>
<evidence type="ECO:0000256" key="7">
    <source>
        <dbReference type="ARBA" id="ARBA00022840"/>
    </source>
</evidence>
<dbReference type="FunFam" id="1.20.1560.10:FF:000009">
    <property type="entry name" value="ABC transporter B family member 1"/>
    <property type="match status" value="1"/>
</dbReference>
<keyword evidence="6" id="KW-0547">Nucleotide-binding</keyword>
<dbReference type="FunFam" id="3.40.50.300:FF:000066">
    <property type="entry name" value="ABC transporter B family member 1"/>
    <property type="match status" value="2"/>
</dbReference>
<dbReference type="Gramene" id="GBG63853">
    <property type="protein sequence ID" value="GBG63853"/>
    <property type="gene ID" value="CBR_g39637"/>
</dbReference>
<feature type="transmembrane region" description="Helical" evidence="12">
    <location>
        <begin position="652"/>
        <end position="674"/>
    </location>
</feature>
<dbReference type="AlphaFoldDB" id="A0A388K1L8"/>
<dbReference type="PROSITE" id="PS50893">
    <property type="entry name" value="ABC_TRANSPORTER_2"/>
    <property type="match status" value="2"/>
</dbReference>
<dbReference type="InterPro" id="IPR003439">
    <property type="entry name" value="ABC_transporter-like_ATP-bd"/>
</dbReference>
<evidence type="ECO:0000256" key="9">
    <source>
        <dbReference type="ARBA" id="ARBA00023136"/>
    </source>
</evidence>